<dbReference type="Gene3D" id="3.40.1370.10">
    <property type="match status" value="1"/>
</dbReference>
<evidence type="ECO:0000256" key="2">
    <source>
        <dbReference type="ARBA" id="ARBA00022980"/>
    </source>
</evidence>
<dbReference type="GO" id="GO:0019843">
    <property type="term" value="F:rRNA binding"/>
    <property type="evidence" value="ECO:0007669"/>
    <property type="project" value="UniProtKB-UniRule"/>
</dbReference>
<evidence type="ECO:0000256" key="5">
    <source>
        <dbReference type="HAMAP-Rule" id="MF_01328"/>
    </source>
</evidence>
<protein>
    <recommendedName>
        <fullName evidence="4 5">Large ribosomal subunit protein uL4</fullName>
    </recommendedName>
</protein>
<evidence type="ECO:0000256" key="1">
    <source>
        <dbReference type="ARBA" id="ARBA00010528"/>
    </source>
</evidence>
<gene>
    <name evidence="5" type="primary">rplD</name>
    <name evidence="7" type="ORF">DDZ15_16390</name>
</gene>
<comment type="subunit">
    <text evidence="5">Part of the 50S ribosomal subunit.</text>
</comment>
<feature type="region of interest" description="Disordered" evidence="6">
    <location>
        <begin position="45"/>
        <end position="96"/>
    </location>
</feature>
<evidence type="ECO:0000313" key="7">
    <source>
        <dbReference type="EMBL" id="PWN05041.1"/>
    </source>
</evidence>
<comment type="function">
    <text evidence="5">One of the primary rRNA binding proteins, this protein initially binds near the 5'-end of the 23S rRNA. It is important during the early stages of 50S assembly. It makes multiple contacts with different domains of the 23S rRNA in the assembled 50S subunit and ribosome.</text>
</comment>
<evidence type="ECO:0000256" key="3">
    <source>
        <dbReference type="ARBA" id="ARBA00023274"/>
    </source>
</evidence>
<comment type="similarity">
    <text evidence="1 5">Belongs to the universal ribosomal protein uL4 family.</text>
</comment>
<feature type="compositionally biased region" description="Basic and acidic residues" evidence="6">
    <location>
        <begin position="50"/>
        <end position="59"/>
    </location>
</feature>
<dbReference type="PANTHER" id="PTHR10746:SF6">
    <property type="entry name" value="LARGE RIBOSOMAL SUBUNIT PROTEIN UL4M"/>
    <property type="match status" value="1"/>
</dbReference>
<comment type="function">
    <text evidence="5">Forms part of the polypeptide exit tunnel.</text>
</comment>
<name>A0A316TN05_9BACT</name>
<dbReference type="HAMAP" id="MF_01328_B">
    <property type="entry name" value="Ribosomal_uL4_B"/>
    <property type="match status" value="1"/>
</dbReference>
<keyword evidence="5" id="KW-0694">RNA-binding</keyword>
<dbReference type="GO" id="GO:1990904">
    <property type="term" value="C:ribonucleoprotein complex"/>
    <property type="evidence" value="ECO:0007669"/>
    <property type="project" value="UniProtKB-KW"/>
</dbReference>
<dbReference type="GO" id="GO:0003735">
    <property type="term" value="F:structural constituent of ribosome"/>
    <property type="evidence" value="ECO:0007669"/>
    <property type="project" value="InterPro"/>
</dbReference>
<dbReference type="AlphaFoldDB" id="A0A316TN05"/>
<keyword evidence="2 5" id="KW-0689">Ribosomal protein</keyword>
<dbReference type="InterPro" id="IPR013005">
    <property type="entry name" value="Ribosomal_uL4-like"/>
</dbReference>
<evidence type="ECO:0000256" key="6">
    <source>
        <dbReference type="SAM" id="MobiDB-lite"/>
    </source>
</evidence>
<evidence type="ECO:0000313" key="8">
    <source>
        <dbReference type="Proteomes" id="UP000245533"/>
    </source>
</evidence>
<dbReference type="Pfam" id="PF00573">
    <property type="entry name" value="Ribosomal_L4"/>
    <property type="match status" value="1"/>
</dbReference>
<dbReference type="GO" id="GO:0006412">
    <property type="term" value="P:translation"/>
    <property type="evidence" value="ECO:0007669"/>
    <property type="project" value="UniProtKB-UniRule"/>
</dbReference>
<dbReference type="RefSeq" id="WP_109648208.1">
    <property type="nucleotide sequence ID" value="NZ_QGGB01000013.1"/>
</dbReference>
<dbReference type="NCBIfam" id="TIGR03953">
    <property type="entry name" value="rplD_bact"/>
    <property type="match status" value="1"/>
</dbReference>
<sequence length="216" mass="24053">MELTIYKVDGKSSGKKATLSDEIFAVEPNETVLYEDVRRILANRRQGTAKTKERSEVRGGGRKAYKQKGTGMARRGSMRSPLLKGGGTVFGPRPRTYTNNLNKKAKRLARKSALSLKVSEDALKVVDDFTFEEIKTRQVVDMLTAFELENSKVLIVTADTDHKLYLSARNIPGINVIEAFSPNTYDIMNSDIVLIQKSAIQVLENSIEPKVEEEAA</sequence>
<dbReference type="GO" id="GO:0005840">
    <property type="term" value="C:ribosome"/>
    <property type="evidence" value="ECO:0007669"/>
    <property type="project" value="UniProtKB-KW"/>
</dbReference>
<keyword evidence="3 5" id="KW-0687">Ribonucleoprotein</keyword>
<dbReference type="PANTHER" id="PTHR10746">
    <property type="entry name" value="50S RIBOSOMAL PROTEIN L4"/>
    <property type="match status" value="1"/>
</dbReference>
<organism evidence="7 8">
    <name type="scientific">Rhodohalobacter mucosus</name>
    <dbReference type="NCBI Taxonomy" id="2079485"/>
    <lineage>
        <taxon>Bacteria</taxon>
        <taxon>Pseudomonadati</taxon>
        <taxon>Balneolota</taxon>
        <taxon>Balneolia</taxon>
        <taxon>Balneolales</taxon>
        <taxon>Balneolaceae</taxon>
        <taxon>Rhodohalobacter</taxon>
    </lineage>
</organism>
<comment type="caution">
    <text evidence="7">The sequence shown here is derived from an EMBL/GenBank/DDBJ whole genome shotgun (WGS) entry which is preliminary data.</text>
</comment>
<dbReference type="InterPro" id="IPR023574">
    <property type="entry name" value="Ribosomal_uL4_dom_sf"/>
</dbReference>
<dbReference type="InterPro" id="IPR002136">
    <property type="entry name" value="Ribosomal_uL4"/>
</dbReference>
<keyword evidence="5" id="KW-0699">rRNA-binding</keyword>
<reference evidence="7 8" key="1">
    <citation type="submission" date="2018-05" db="EMBL/GenBank/DDBJ databases">
        <title>Rhodohalobacter halophilus gen. nov., sp. nov., a moderately halophilic member of the family Balneolaceae.</title>
        <authorList>
            <person name="Liu Z.-W."/>
        </authorList>
    </citation>
    <scope>NUCLEOTIDE SEQUENCE [LARGE SCALE GENOMIC DNA]</scope>
    <source>
        <strain evidence="7 8">8A47</strain>
    </source>
</reference>
<keyword evidence="8" id="KW-1185">Reference proteome</keyword>
<evidence type="ECO:0000256" key="4">
    <source>
        <dbReference type="ARBA" id="ARBA00035244"/>
    </source>
</evidence>
<proteinExistence type="inferred from homology"/>
<dbReference type="Proteomes" id="UP000245533">
    <property type="component" value="Unassembled WGS sequence"/>
</dbReference>
<accession>A0A316TN05</accession>
<dbReference type="OrthoDB" id="9803201at2"/>
<dbReference type="SUPFAM" id="SSF52166">
    <property type="entry name" value="Ribosomal protein L4"/>
    <property type="match status" value="1"/>
</dbReference>
<dbReference type="EMBL" id="QGGB01000013">
    <property type="protein sequence ID" value="PWN05041.1"/>
    <property type="molecule type" value="Genomic_DNA"/>
</dbReference>